<evidence type="ECO:0000256" key="2">
    <source>
        <dbReference type="SAM" id="Phobius"/>
    </source>
</evidence>
<keyword evidence="2" id="KW-0812">Transmembrane</keyword>
<keyword evidence="4" id="KW-1185">Reference proteome</keyword>
<evidence type="ECO:0000256" key="1">
    <source>
        <dbReference type="SAM" id="MobiDB-lite"/>
    </source>
</evidence>
<accession>A0ABR1KLC0</accession>
<evidence type="ECO:0000313" key="4">
    <source>
        <dbReference type="Proteomes" id="UP001363622"/>
    </source>
</evidence>
<evidence type="ECO:0000313" key="3">
    <source>
        <dbReference type="EMBL" id="KAK7516700.1"/>
    </source>
</evidence>
<name>A0ABR1KLC0_9PEZI</name>
<keyword evidence="2" id="KW-0472">Membrane</keyword>
<organism evidence="3 4">
    <name type="scientific">Phyllosticta citriasiana</name>
    <dbReference type="NCBI Taxonomy" id="595635"/>
    <lineage>
        <taxon>Eukaryota</taxon>
        <taxon>Fungi</taxon>
        <taxon>Dikarya</taxon>
        <taxon>Ascomycota</taxon>
        <taxon>Pezizomycotina</taxon>
        <taxon>Dothideomycetes</taxon>
        <taxon>Dothideomycetes incertae sedis</taxon>
        <taxon>Botryosphaeriales</taxon>
        <taxon>Phyllostictaceae</taxon>
        <taxon>Phyllosticta</taxon>
    </lineage>
</organism>
<sequence length="305" mass="33489">MQPFLAPGAVDHGPAARLVRLSLDGGHALGGAVLDGFSLCSRRPAVPLHSSHNRLVFLAPEQRFPPARPDRLPQPRKLESDPRSGPRNTPDAQDARKLGEELHDLGDESAARLQGQGPSFVHPVLALVRHHHAAGLVYPFAQEVSQRQRARAQLVRHVGRARVEGGEILNEYLLLLLIGYLEQNGVLLFCRQVPDGGFSPVIDHLLRGVLLLVRRERTDGQFVGFGEVAGQLAGQVDEGFLLFGAEFGFFGFASCFAFFLLLGPFLCLLLFFLFPLFLLLFGAQLLVVLVVPHVVDFFAFHVFGD</sequence>
<feature type="region of interest" description="Disordered" evidence="1">
    <location>
        <begin position="59"/>
        <end position="94"/>
    </location>
</feature>
<proteinExistence type="predicted"/>
<gene>
    <name evidence="3" type="ORF">IWZ03DRAFT_378801</name>
</gene>
<dbReference type="EMBL" id="JBBPHU010000006">
    <property type="protein sequence ID" value="KAK7516700.1"/>
    <property type="molecule type" value="Genomic_DNA"/>
</dbReference>
<comment type="caution">
    <text evidence="3">The sequence shown here is derived from an EMBL/GenBank/DDBJ whole genome shotgun (WGS) entry which is preliminary data.</text>
</comment>
<reference evidence="3 4" key="1">
    <citation type="submission" date="2024-04" db="EMBL/GenBank/DDBJ databases">
        <title>Phyllosticta paracitricarpa is synonymous to the EU quarantine fungus P. citricarpa based on phylogenomic analyses.</title>
        <authorList>
            <consortium name="Lawrence Berkeley National Laboratory"/>
            <person name="Van Ingen-Buijs V.A."/>
            <person name="Van Westerhoven A.C."/>
            <person name="Haridas S."/>
            <person name="Skiadas P."/>
            <person name="Martin F."/>
            <person name="Groenewald J.Z."/>
            <person name="Crous P.W."/>
            <person name="Seidl M.F."/>
        </authorList>
    </citation>
    <scope>NUCLEOTIDE SEQUENCE [LARGE SCALE GENOMIC DNA]</scope>
    <source>
        <strain evidence="3 4">CBS 123371</strain>
    </source>
</reference>
<dbReference type="Proteomes" id="UP001363622">
    <property type="component" value="Unassembled WGS sequence"/>
</dbReference>
<feature type="transmembrane region" description="Helical" evidence="2">
    <location>
        <begin position="240"/>
        <end position="262"/>
    </location>
</feature>
<keyword evidence="2" id="KW-1133">Transmembrane helix</keyword>
<feature type="compositionally biased region" description="Basic and acidic residues" evidence="1">
    <location>
        <begin position="68"/>
        <end position="84"/>
    </location>
</feature>
<protein>
    <submittedName>
        <fullName evidence="3">Uncharacterized protein</fullName>
    </submittedName>
</protein>
<feature type="transmembrane region" description="Helical" evidence="2">
    <location>
        <begin position="269"/>
        <end position="295"/>
    </location>
</feature>